<gene>
    <name evidence="3" type="ORF">Cflav_PD1776</name>
</gene>
<dbReference type="PANTHER" id="PTHR44520">
    <property type="entry name" value="RESPONSE REGULATOR RCP1-RELATED"/>
    <property type="match status" value="1"/>
</dbReference>
<dbReference type="InterPro" id="IPR001789">
    <property type="entry name" value="Sig_transdc_resp-reg_receiver"/>
</dbReference>
<name>B9XNP6_PEDPL</name>
<dbReference type="InterPro" id="IPR052893">
    <property type="entry name" value="TCS_response_regulator"/>
</dbReference>
<organism evidence="3 4">
    <name type="scientific">Pedosphaera parvula (strain Ellin514)</name>
    <dbReference type="NCBI Taxonomy" id="320771"/>
    <lineage>
        <taxon>Bacteria</taxon>
        <taxon>Pseudomonadati</taxon>
        <taxon>Verrucomicrobiota</taxon>
        <taxon>Pedosphaerae</taxon>
        <taxon>Pedosphaerales</taxon>
        <taxon>Pedosphaeraceae</taxon>
        <taxon>Pedosphaera</taxon>
    </lineage>
</organism>
<comment type="caution">
    <text evidence="3">The sequence shown here is derived from an EMBL/GenBank/DDBJ whole genome shotgun (WGS) entry which is preliminary data.</text>
</comment>
<dbReference type="PROSITE" id="PS50110">
    <property type="entry name" value="RESPONSE_REGULATORY"/>
    <property type="match status" value="1"/>
</dbReference>
<evidence type="ECO:0000313" key="3">
    <source>
        <dbReference type="EMBL" id="EEF58586.1"/>
    </source>
</evidence>
<proteinExistence type="predicted"/>
<keyword evidence="1" id="KW-0597">Phosphoprotein</keyword>
<evidence type="ECO:0000259" key="2">
    <source>
        <dbReference type="PROSITE" id="PS50110"/>
    </source>
</evidence>
<dbReference type="STRING" id="320771.Cflav_PD1776"/>
<evidence type="ECO:0000256" key="1">
    <source>
        <dbReference type="PROSITE-ProRule" id="PRU00169"/>
    </source>
</evidence>
<reference evidence="3 4" key="1">
    <citation type="journal article" date="2011" name="J. Bacteriol.">
        <title>Genome sequence of 'Pedosphaera parvula' Ellin514, an aerobic Verrucomicrobial isolate from pasture soil.</title>
        <authorList>
            <person name="Kant R."/>
            <person name="van Passel M.W."/>
            <person name="Sangwan P."/>
            <person name="Palva A."/>
            <person name="Lucas S."/>
            <person name="Copeland A."/>
            <person name="Lapidus A."/>
            <person name="Glavina Del Rio T."/>
            <person name="Dalin E."/>
            <person name="Tice H."/>
            <person name="Bruce D."/>
            <person name="Goodwin L."/>
            <person name="Pitluck S."/>
            <person name="Chertkov O."/>
            <person name="Larimer F.W."/>
            <person name="Land M.L."/>
            <person name="Hauser L."/>
            <person name="Brettin T.S."/>
            <person name="Detter J.C."/>
            <person name="Han S."/>
            <person name="de Vos W.M."/>
            <person name="Janssen P.H."/>
            <person name="Smidt H."/>
        </authorList>
    </citation>
    <scope>NUCLEOTIDE SEQUENCE [LARGE SCALE GENOMIC DNA]</scope>
    <source>
        <strain evidence="3 4">Ellin514</strain>
    </source>
</reference>
<dbReference type="Proteomes" id="UP000003688">
    <property type="component" value="Unassembled WGS sequence"/>
</dbReference>
<dbReference type="CDD" id="cd17557">
    <property type="entry name" value="REC_Rcp-like"/>
    <property type="match status" value="1"/>
</dbReference>
<dbReference type="SUPFAM" id="SSF52172">
    <property type="entry name" value="CheY-like"/>
    <property type="match status" value="1"/>
</dbReference>
<dbReference type="SMART" id="SM00448">
    <property type="entry name" value="REC"/>
    <property type="match status" value="1"/>
</dbReference>
<dbReference type="EMBL" id="ABOX02000041">
    <property type="protein sequence ID" value="EEF58586.1"/>
    <property type="molecule type" value="Genomic_DNA"/>
</dbReference>
<evidence type="ECO:0000313" key="4">
    <source>
        <dbReference type="Proteomes" id="UP000003688"/>
    </source>
</evidence>
<feature type="modified residue" description="4-aspartylphosphate" evidence="1">
    <location>
        <position position="48"/>
    </location>
</feature>
<keyword evidence="4" id="KW-1185">Reference proteome</keyword>
<feature type="domain" description="Response regulatory" evidence="2">
    <location>
        <begin position="1"/>
        <end position="115"/>
    </location>
</feature>
<sequence length="127" mass="14844">MERSFRKAEAKSNLQFVQNGQEAIDYLEGNAAYEDRTTWPLPNLVLLDVNMPKRDGFEVLQWIKQHPQMKKLIVVMLTSSDEPMDIKRAYELGANSYLVKSPLYPEFTDLIKCMDTYWLKHNRTCAL</sequence>
<dbReference type="Gene3D" id="3.40.50.2300">
    <property type="match status" value="1"/>
</dbReference>
<accession>B9XNP6</accession>
<dbReference type="InterPro" id="IPR011006">
    <property type="entry name" value="CheY-like_superfamily"/>
</dbReference>
<dbReference type="Pfam" id="PF00072">
    <property type="entry name" value="Response_reg"/>
    <property type="match status" value="1"/>
</dbReference>
<dbReference type="GO" id="GO:0000160">
    <property type="term" value="P:phosphorelay signal transduction system"/>
    <property type="evidence" value="ECO:0007669"/>
    <property type="project" value="InterPro"/>
</dbReference>
<dbReference type="PANTHER" id="PTHR44520:SF1">
    <property type="entry name" value="TWO-COMPONENT SYSTEM REGULATORY PROTEIN"/>
    <property type="match status" value="1"/>
</dbReference>
<dbReference type="AlphaFoldDB" id="B9XNP6"/>
<protein>
    <submittedName>
        <fullName evidence="3">Response regulator receiver protein</fullName>
    </submittedName>
</protein>